<name>A0A4V2QGT5_HYDET</name>
<dbReference type="RefSeq" id="WP_165907712.1">
    <property type="nucleotide sequence ID" value="NZ_SLUN01000001.1"/>
</dbReference>
<keyword evidence="1" id="KW-0479">Metal-binding</keyword>
<dbReference type="Proteomes" id="UP000295008">
    <property type="component" value="Unassembled WGS sequence"/>
</dbReference>
<evidence type="ECO:0000256" key="1">
    <source>
        <dbReference type="ARBA" id="ARBA00022723"/>
    </source>
</evidence>
<protein>
    <submittedName>
        <fullName evidence="5">Putative aldo/keto reductase-like oxidoreductase</fullName>
    </submittedName>
</protein>
<dbReference type="InterPro" id="IPR036812">
    <property type="entry name" value="NAD(P)_OxRdtase_dom_sf"/>
</dbReference>
<organism evidence="5 6">
    <name type="scientific">Hydrogenispora ethanolica</name>
    <dbReference type="NCBI Taxonomy" id="1082276"/>
    <lineage>
        <taxon>Bacteria</taxon>
        <taxon>Bacillati</taxon>
        <taxon>Bacillota</taxon>
        <taxon>Hydrogenispora</taxon>
    </lineage>
</organism>
<dbReference type="AlphaFoldDB" id="A0A4V2QGT5"/>
<feature type="domain" description="NADP-dependent oxidoreductase" evidence="4">
    <location>
        <begin position="18"/>
        <end position="219"/>
    </location>
</feature>
<gene>
    <name evidence="5" type="ORF">EDC14_1001322</name>
</gene>
<reference evidence="5 6" key="1">
    <citation type="submission" date="2019-03" db="EMBL/GenBank/DDBJ databases">
        <title>Genomic Encyclopedia of Type Strains, Phase IV (KMG-IV): sequencing the most valuable type-strain genomes for metagenomic binning, comparative biology and taxonomic classification.</title>
        <authorList>
            <person name="Goeker M."/>
        </authorList>
    </citation>
    <scope>NUCLEOTIDE SEQUENCE [LARGE SCALE GENOMIC DNA]</scope>
    <source>
        <strain evidence="5 6">LX-B</strain>
    </source>
</reference>
<dbReference type="EMBL" id="SLUN01000001">
    <property type="protein sequence ID" value="TCL77037.1"/>
    <property type="molecule type" value="Genomic_DNA"/>
</dbReference>
<dbReference type="PANTHER" id="PTHR43312">
    <property type="entry name" value="D-THREO-ALDOSE 1-DEHYDROGENASE"/>
    <property type="match status" value="1"/>
</dbReference>
<evidence type="ECO:0000259" key="4">
    <source>
        <dbReference type="Pfam" id="PF00248"/>
    </source>
</evidence>
<sequence length="384" mass="42954">MQPLQRRRFGKTGLMVTELSLGAMNLRRAARYDQVDRVVHYALDQGVNLIDTARAYNGQLPGGETVESEVVVGRVIAGRKDLREPVVIVTKGHGYTPEKFDADLETSLAKLGVAGRHDLRIGPNPIKLVYFFHGISEERWSEMKSSGVLDKIQAVKEAGLIHYIGFSSHYKDAVEIREAIESDRFDVAELPYNIFNQSLAPLIELAHGHDLGIINMKAFDGNEMAELFRLLSEHIEIGYREMLQFCLANPFIATVDAGAIYPEQFQADIATALAPLPDAPRLEEYRRIGLRLAADLNLSELCRDCRHCQEYFACPQGIDFPTVLLLLSRYRLARIFGKDAAAYSAAYRELKPAAAQCLQCGQCEPLCEYNLKIPALLQAAEREL</sequence>
<evidence type="ECO:0000256" key="3">
    <source>
        <dbReference type="ARBA" id="ARBA00023014"/>
    </source>
</evidence>
<dbReference type="GO" id="GO:0046872">
    <property type="term" value="F:metal ion binding"/>
    <property type="evidence" value="ECO:0007669"/>
    <property type="project" value="UniProtKB-KW"/>
</dbReference>
<evidence type="ECO:0000313" key="5">
    <source>
        <dbReference type="EMBL" id="TCL77037.1"/>
    </source>
</evidence>
<proteinExistence type="predicted"/>
<accession>A0A4V2QGT5</accession>
<evidence type="ECO:0000313" key="6">
    <source>
        <dbReference type="Proteomes" id="UP000295008"/>
    </source>
</evidence>
<evidence type="ECO:0000256" key="2">
    <source>
        <dbReference type="ARBA" id="ARBA00023004"/>
    </source>
</evidence>
<dbReference type="SUPFAM" id="SSF51430">
    <property type="entry name" value="NAD(P)-linked oxidoreductase"/>
    <property type="match status" value="1"/>
</dbReference>
<dbReference type="InterPro" id="IPR017900">
    <property type="entry name" value="4Fe4S_Fe_S_CS"/>
</dbReference>
<dbReference type="PROSITE" id="PS00198">
    <property type="entry name" value="4FE4S_FER_1"/>
    <property type="match status" value="1"/>
</dbReference>
<dbReference type="InterPro" id="IPR023210">
    <property type="entry name" value="NADP_OxRdtase_dom"/>
</dbReference>
<keyword evidence="3" id="KW-0411">Iron-sulfur</keyword>
<dbReference type="PANTHER" id="PTHR43312:SF1">
    <property type="entry name" value="NADP-DEPENDENT OXIDOREDUCTASE DOMAIN-CONTAINING PROTEIN"/>
    <property type="match status" value="1"/>
</dbReference>
<dbReference type="GO" id="GO:0051536">
    <property type="term" value="F:iron-sulfur cluster binding"/>
    <property type="evidence" value="ECO:0007669"/>
    <property type="project" value="UniProtKB-KW"/>
</dbReference>
<keyword evidence="6" id="KW-1185">Reference proteome</keyword>
<dbReference type="Gene3D" id="3.20.20.100">
    <property type="entry name" value="NADP-dependent oxidoreductase domain"/>
    <property type="match status" value="1"/>
</dbReference>
<dbReference type="Pfam" id="PF00248">
    <property type="entry name" value="Aldo_ket_red"/>
    <property type="match status" value="1"/>
</dbReference>
<dbReference type="InterPro" id="IPR053135">
    <property type="entry name" value="AKR2_Oxidoreductase"/>
</dbReference>
<comment type="caution">
    <text evidence="5">The sequence shown here is derived from an EMBL/GenBank/DDBJ whole genome shotgun (WGS) entry which is preliminary data.</text>
</comment>
<keyword evidence="2" id="KW-0408">Iron</keyword>